<dbReference type="Proteomes" id="UP000737018">
    <property type="component" value="Unassembled WGS sequence"/>
</dbReference>
<feature type="compositionally biased region" description="Polar residues" evidence="2">
    <location>
        <begin position="36"/>
        <end position="52"/>
    </location>
</feature>
<dbReference type="GO" id="GO:0016020">
    <property type="term" value="C:membrane"/>
    <property type="evidence" value="ECO:0007669"/>
    <property type="project" value="TreeGrafter"/>
</dbReference>
<dbReference type="FunFam" id="1.25.40.20:FF:000412">
    <property type="entry name" value="Ankyrin repeat-containing protein ITN1 isoform C"/>
    <property type="match status" value="1"/>
</dbReference>
<accession>A0A8J4QMB5</accession>
<dbReference type="PANTHER" id="PTHR24177:SF292">
    <property type="entry name" value="ANKYRIN REPEAT FAMILY PROTEIN-RELATED"/>
    <property type="match status" value="1"/>
</dbReference>
<dbReference type="EMBL" id="JRKL02006544">
    <property type="protein sequence ID" value="KAF3948799.1"/>
    <property type="molecule type" value="Genomic_DNA"/>
</dbReference>
<feature type="transmembrane region" description="Helical" evidence="3">
    <location>
        <begin position="632"/>
        <end position="657"/>
    </location>
</feature>
<gene>
    <name evidence="5" type="ORF">CMV_025248</name>
</gene>
<evidence type="ECO:0000256" key="2">
    <source>
        <dbReference type="SAM" id="MobiDB-lite"/>
    </source>
</evidence>
<feature type="region of interest" description="Disordered" evidence="2">
    <location>
        <begin position="1"/>
        <end position="52"/>
    </location>
</feature>
<evidence type="ECO:0000256" key="1">
    <source>
        <dbReference type="PROSITE-ProRule" id="PRU00023"/>
    </source>
</evidence>
<organism evidence="5 6">
    <name type="scientific">Castanea mollissima</name>
    <name type="common">Chinese chestnut</name>
    <dbReference type="NCBI Taxonomy" id="60419"/>
    <lineage>
        <taxon>Eukaryota</taxon>
        <taxon>Viridiplantae</taxon>
        <taxon>Streptophyta</taxon>
        <taxon>Embryophyta</taxon>
        <taxon>Tracheophyta</taxon>
        <taxon>Spermatophyta</taxon>
        <taxon>Magnoliopsida</taxon>
        <taxon>eudicotyledons</taxon>
        <taxon>Gunneridae</taxon>
        <taxon>Pentapetalae</taxon>
        <taxon>rosids</taxon>
        <taxon>fabids</taxon>
        <taxon>Fagales</taxon>
        <taxon>Fagaceae</taxon>
        <taxon>Castanea</taxon>
    </lineage>
</organism>
<dbReference type="PROSITE" id="PS50297">
    <property type="entry name" value="ANK_REP_REGION"/>
    <property type="match status" value="1"/>
</dbReference>
<evidence type="ECO:0000313" key="6">
    <source>
        <dbReference type="Proteomes" id="UP000737018"/>
    </source>
</evidence>
<dbReference type="AlphaFoldDB" id="A0A8J4QMB5"/>
<feature type="compositionally biased region" description="Low complexity" evidence="2">
    <location>
        <begin position="22"/>
        <end position="35"/>
    </location>
</feature>
<feature type="domain" description="PGG" evidence="4">
    <location>
        <begin position="543"/>
        <end position="656"/>
    </location>
</feature>
<dbReference type="SUPFAM" id="SSF48403">
    <property type="entry name" value="Ankyrin repeat"/>
    <property type="match status" value="1"/>
</dbReference>
<evidence type="ECO:0000259" key="4">
    <source>
        <dbReference type="Pfam" id="PF13962"/>
    </source>
</evidence>
<keyword evidence="3" id="KW-0472">Membrane</keyword>
<dbReference type="InterPro" id="IPR002110">
    <property type="entry name" value="Ankyrin_rpt"/>
</dbReference>
<feature type="compositionally biased region" description="Basic and acidic residues" evidence="2">
    <location>
        <begin position="1"/>
        <end position="11"/>
    </location>
</feature>
<dbReference type="PANTHER" id="PTHR24177">
    <property type="entry name" value="CASKIN"/>
    <property type="match status" value="1"/>
</dbReference>
<evidence type="ECO:0000256" key="3">
    <source>
        <dbReference type="SAM" id="Phobius"/>
    </source>
</evidence>
<keyword evidence="1" id="KW-0040">ANK repeat</keyword>
<proteinExistence type="predicted"/>
<feature type="transmembrane region" description="Helical" evidence="3">
    <location>
        <begin position="589"/>
        <end position="612"/>
    </location>
</feature>
<dbReference type="Pfam" id="PF13962">
    <property type="entry name" value="PGG"/>
    <property type="match status" value="1"/>
</dbReference>
<keyword evidence="3" id="KW-0812">Transmembrane</keyword>
<keyword evidence="3" id="KW-1133">Transmembrane helix</keyword>
<dbReference type="Pfam" id="PF12796">
    <property type="entry name" value="Ank_2"/>
    <property type="match status" value="1"/>
</dbReference>
<protein>
    <recommendedName>
        <fullName evidence="4">PGG domain-containing protein</fullName>
    </recommendedName>
</protein>
<sequence>MPPKRKEEIEVRQVTTVGRVDSLPPTNSQSSSPPSYTTARESQDNSTRQNSFSFEGTSFHQEQPIYNSNSSLQLSAVPSTHVISLSTSTSAPSIEIISPQTSVIVAEDGDMPMQEDVRLNIERVSAQTANGSQIECQIPNGELPPRILYDGERRRDHLSICVPLYQAAIKGQWKAAKVVIDKDPRVVRVRINRKWETALHIAAAAKRTAFVKELVKRMTEEDLALQNKDGNTAICFAAATGIVEIAKVMVEKNENLPMIRGNQGKTPLYMAALFGHREMVSYLYSVTDFGSLSRDEKISLLLGTISADLYDLALTILEKDQSLATARDAKDETALHVLARKPSTIANTSQLSIWKRSINSYVKWIYHEDLMRTLAHQLVKKLWEHVLELQDSDISRLIREPSRLLFDAAELGSLEFLIILIDSYPDLIWKIDHKNRSLFHIAVLNRHENIFNLIFEIGAIKDLIAAYKDENNNNILHLAANLAPLNRLQIVSGAALQMQRELLWFKGVEKIVPPSYIKMKNSDNQTPKDLFTEKHKELLKEGEKWMKSTASSCMLVATLIATVVFAAIFTLPGGPDNETGVPLFLRKKWFLIFVISDAVALFSSSASIVTFLSILTSRYAENDFLVSLPARLLFGLSALFVSIATMMIAYGAAISMIYDHKYVRIPVVIVLLACVPVTLFAWQHFHLWADTIRSTYWSRLKGHGGAHEYGFQWITTLRTDVLRASNPVWVASVSSPYDRARAFWASDHDVRTLRNWRC</sequence>
<dbReference type="OrthoDB" id="1921232at2759"/>
<reference evidence="5" key="1">
    <citation type="submission" date="2020-03" db="EMBL/GenBank/DDBJ databases">
        <title>Castanea mollissima Vanexum genome sequencing.</title>
        <authorList>
            <person name="Staton M."/>
        </authorList>
    </citation>
    <scope>NUCLEOTIDE SEQUENCE</scope>
    <source>
        <tissue evidence="5">Leaf</tissue>
    </source>
</reference>
<feature type="transmembrane region" description="Helical" evidence="3">
    <location>
        <begin position="549"/>
        <end position="569"/>
    </location>
</feature>
<dbReference type="SMART" id="SM00248">
    <property type="entry name" value="ANK"/>
    <property type="match status" value="5"/>
</dbReference>
<evidence type="ECO:0000313" key="5">
    <source>
        <dbReference type="EMBL" id="KAF3948799.1"/>
    </source>
</evidence>
<comment type="caution">
    <text evidence="5">The sequence shown here is derived from an EMBL/GenBank/DDBJ whole genome shotgun (WGS) entry which is preliminary data.</text>
</comment>
<keyword evidence="6" id="KW-1185">Reference proteome</keyword>
<dbReference type="PROSITE" id="PS50088">
    <property type="entry name" value="ANK_REPEAT"/>
    <property type="match status" value="1"/>
</dbReference>
<name>A0A8J4QMB5_9ROSI</name>
<dbReference type="InterPro" id="IPR036770">
    <property type="entry name" value="Ankyrin_rpt-contain_sf"/>
</dbReference>
<feature type="transmembrane region" description="Helical" evidence="3">
    <location>
        <begin position="663"/>
        <end position="682"/>
    </location>
</feature>
<dbReference type="Gene3D" id="1.25.40.20">
    <property type="entry name" value="Ankyrin repeat-containing domain"/>
    <property type="match status" value="2"/>
</dbReference>
<feature type="repeat" description="ANK" evidence="1">
    <location>
        <begin position="263"/>
        <end position="285"/>
    </location>
</feature>
<dbReference type="InterPro" id="IPR026961">
    <property type="entry name" value="PGG_dom"/>
</dbReference>